<keyword evidence="3" id="KW-1185">Reference proteome</keyword>
<dbReference type="Proteomes" id="UP001054945">
    <property type="component" value="Unassembled WGS sequence"/>
</dbReference>
<evidence type="ECO:0000313" key="2">
    <source>
        <dbReference type="EMBL" id="GIX90980.1"/>
    </source>
</evidence>
<gene>
    <name evidence="2" type="ORF">CEXT_770881</name>
</gene>
<reference evidence="2 3" key="1">
    <citation type="submission" date="2021-06" db="EMBL/GenBank/DDBJ databases">
        <title>Caerostris extrusa draft genome.</title>
        <authorList>
            <person name="Kono N."/>
            <person name="Arakawa K."/>
        </authorList>
    </citation>
    <scope>NUCLEOTIDE SEQUENCE [LARGE SCALE GENOMIC DNA]</scope>
</reference>
<dbReference type="AlphaFoldDB" id="A0AAV4P4S9"/>
<protein>
    <submittedName>
        <fullName evidence="2">Uncharacterized protein</fullName>
    </submittedName>
</protein>
<name>A0AAV4P4S9_CAEEX</name>
<feature type="compositionally biased region" description="Basic and acidic residues" evidence="1">
    <location>
        <begin position="189"/>
        <end position="205"/>
    </location>
</feature>
<comment type="caution">
    <text evidence="2">The sequence shown here is derived from an EMBL/GenBank/DDBJ whole genome shotgun (WGS) entry which is preliminary data.</text>
</comment>
<evidence type="ECO:0000313" key="3">
    <source>
        <dbReference type="Proteomes" id="UP001054945"/>
    </source>
</evidence>
<dbReference type="EMBL" id="BPLR01021542">
    <property type="protein sequence ID" value="GIX90980.1"/>
    <property type="molecule type" value="Genomic_DNA"/>
</dbReference>
<proteinExistence type="predicted"/>
<sequence length="212" mass="24104">MQNVDYRRYIKRHIDNLRFSAKLKHGGWFIAGSPIRRSHHLLDDLDSHLLLFNTVGQPFHAPKRSGCHGPVDPAVMLLDCQWALLADPGDSTRREQIKELLRAPKFHCTFCIFNDYYHLSKLLSDAIMGKISILLNSLDWTDGKRISGETKKKNASPNNSAAGLDPEERDAGRSSYPYEFQGSPVAKRSVHESERPLLPERRRVAAESWGQD</sequence>
<feature type="region of interest" description="Disordered" evidence="1">
    <location>
        <begin position="147"/>
        <end position="212"/>
    </location>
</feature>
<organism evidence="2 3">
    <name type="scientific">Caerostris extrusa</name>
    <name type="common">Bark spider</name>
    <name type="synonym">Caerostris bankana</name>
    <dbReference type="NCBI Taxonomy" id="172846"/>
    <lineage>
        <taxon>Eukaryota</taxon>
        <taxon>Metazoa</taxon>
        <taxon>Ecdysozoa</taxon>
        <taxon>Arthropoda</taxon>
        <taxon>Chelicerata</taxon>
        <taxon>Arachnida</taxon>
        <taxon>Araneae</taxon>
        <taxon>Araneomorphae</taxon>
        <taxon>Entelegynae</taxon>
        <taxon>Araneoidea</taxon>
        <taxon>Araneidae</taxon>
        <taxon>Caerostris</taxon>
    </lineage>
</organism>
<accession>A0AAV4P4S9</accession>
<evidence type="ECO:0000256" key="1">
    <source>
        <dbReference type="SAM" id="MobiDB-lite"/>
    </source>
</evidence>